<name>A0A0E3DNB2_9CAUD</name>
<evidence type="ECO:0000313" key="3">
    <source>
        <dbReference type="Proteomes" id="UP000033337"/>
    </source>
</evidence>
<sequence length="47" mass="5432">MQTYLDLPGHLPHLLSPRHTPETHVKAPRIDQQGQPCIILPLEDLRR</sequence>
<evidence type="ECO:0000256" key="1">
    <source>
        <dbReference type="SAM" id="MobiDB-lite"/>
    </source>
</evidence>
<proteinExistence type="predicted"/>
<dbReference type="EMBL" id="KJ578777">
    <property type="protein sequence ID" value="AII29487.1"/>
    <property type="molecule type" value="Genomic_DNA"/>
</dbReference>
<organism evidence="2 3">
    <name type="scientific">Propionibacterium phage PHL116M10</name>
    <dbReference type="NCBI Taxonomy" id="1500817"/>
    <lineage>
        <taxon>Viruses</taxon>
        <taxon>Duplodnaviria</taxon>
        <taxon>Heunggongvirae</taxon>
        <taxon>Uroviricota</taxon>
        <taxon>Caudoviricetes</taxon>
        <taxon>Pahexavirus</taxon>
        <taxon>Pahexavirus PHL116M00</taxon>
    </lineage>
</organism>
<reference evidence="2 3" key="1">
    <citation type="journal article" date="2015" name="ISME J.">
        <title>The diversity and host interactions of Propionibacterium acnes bacteriophages on human skin.</title>
        <authorList>
            <person name="Liu J."/>
            <person name="Yan R."/>
            <person name="Zhong Q."/>
            <person name="Ngo S."/>
            <person name="Bangayan N.J."/>
            <person name="Nguyen L."/>
            <person name="Lui T."/>
            <person name="Liu M."/>
            <person name="Erfe M.C."/>
            <person name="Craft N."/>
            <person name="Tomida S."/>
            <person name="Li H."/>
        </authorList>
    </citation>
    <scope>NUCLEOTIDE SEQUENCE [LARGE SCALE GENOMIC DNA]</scope>
    <source>
        <strain evidence="2">PHL116M10</strain>
    </source>
</reference>
<gene>
    <name evidence="2" type="ORF">PHL116M10_43</name>
</gene>
<feature type="compositionally biased region" description="Basic and acidic residues" evidence="1">
    <location>
        <begin position="19"/>
        <end position="29"/>
    </location>
</feature>
<dbReference type="Proteomes" id="UP000033337">
    <property type="component" value="Segment"/>
</dbReference>
<protein>
    <submittedName>
        <fullName evidence="2">Uncharacterized protein</fullName>
    </submittedName>
</protein>
<feature type="region of interest" description="Disordered" evidence="1">
    <location>
        <begin position="1"/>
        <end position="32"/>
    </location>
</feature>
<evidence type="ECO:0000313" key="2">
    <source>
        <dbReference type="EMBL" id="AII29487.1"/>
    </source>
</evidence>
<accession>A0A0E3DNB2</accession>